<name>A0ABX3D1E0_9BACL</name>
<dbReference type="RefSeq" id="WP_071152258.1">
    <property type="nucleotide sequence ID" value="NZ_QQRT01000001.1"/>
</dbReference>
<comment type="catalytic activity">
    <reaction evidence="7">
        <text>hydrogencarbonate + H(+) = CO2 + H2O</text>
        <dbReference type="Rhea" id="RHEA:10748"/>
        <dbReference type="ChEBI" id="CHEBI:15377"/>
        <dbReference type="ChEBI" id="CHEBI:15378"/>
        <dbReference type="ChEBI" id="CHEBI:16526"/>
        <dbReference type="ChEBI" id="CHEBI:17544"/>
        <dbReference type="EC" id="4.2.1.1"/>
    </reaction>
</comment>
<keyword evidence="6" id="KW-0456">Lyase</keyword>
<dbReference type="Pfam" id="PF00484">
    <property type="entry name" value="Pro_CA"/>
    <property type="match status" value="1"/>
</dbReference>
<evidence type="ECO:0000256" key="6">
    <source>
        <dbReference type="ARBA" id="ARBA00023239"/>
    </source>
</evidence>
<dbReference type="Gene3D" id="3.40.1050.10">
    <property type="entry name" value="Carbonic anhydrase"/>
    <property type="match status" value="1"/>
</dbReference>
<evidence type="ECO:0000256" key="4">
    <source>
        <dbReference type="ARBA" id="ARBA00022723"/>
    </source>
</evidence>
<evidence type="ECO:0000256" key="5">
    <source>
        <dbReference type="ARBA" id="ARBA00022833"/>
    </source>
</evidence>
<evidence type="ECO:0000313" key="8">
    <source>
        <dbReference type="EMBL" id="OHX51217.1"/>
    </source>
</evidence>
<comment type="cofactor">
    <cofactor evidence="1">
        <name>Zn(2+)</name>
        <dbReference type="ChEBI" id="CHEBI:29105"/>
    </cofactor>
</comment>
<dbReference type="PROSITE" id="PS00704">
    <property type="entry name" value="PROK_CO2_ANHYDRASE_1"/>
    <property type="match status" value="1"/>
</dbReference>
<sequence>MKNTELKKRNEEFVQKIKAEDPSYFDELKKGQTPEYFLLSCSDSRVSPSVITQMPLGHMFVHRNIANQVVEEDESFSASLFYAIKHLNVKKIVVKGHTGCGGVKAAWEGNEDPELQKWLGHIRRSLPEKTRETEPSLNELARINVLSQVEKLLKHPVYQQLGEGVEVSGFIFHMETGELEQIYPFAD</sequence>
<gene>
    <name evidence="8" type="ORF">BB776_03395</name>
</gene>
<dbReference type="InterPro" id="IPR036874">
    <property type="entry name" value="Carbonic_anhydrase_sf"/>
</dbReference>
<dbReference type="Proteomes" id="UP000242153">
    <property type="component" value="Unassembled WGS sequence"/>
</dbReference>
<comment type="caution">
    <text evidence="8">The sequence shown here is derived from an EMBL/GenBank/DDBJ whole genome shotgun (WGS) entry which is preliminary data.</text>
</comment>
<evidence type="ECO:0000256" key="1">
    <source>
        <dbReference type="ARBA" id="ARBA00001947"/>
    </source>
</evidence>
<protein>
    <recommendedName>
        <fullName evidence="3">carbonic anhydrase</fullName>
        <ecNumber evidence="3">4.2.1.1</ecNumber>
    </recommendedName>
</protein>
<dbReference type="PANTHER" id="PTHR11002">
    <property type="entry name" value="CARBONIC ANHYDRASE"/>
    <property type="match status" value="1"/>
</dbReference>
<dbReference type="EC" id="4.2.1.1" evidence="3"/>
<reference evidence="8" key="1">
    <citation type="submission" date="2016-07" db="EMBL/GenBank/DDBJ databases">
        <title>Draft genome Planococcus salivarum.</title>
        <authorList>
            <person name="See-Too W.S."/>
        </authorList>
    </citation>
    <scope>NUCLEOTIDE SEQUENCE [LARGE SCALE GENOMIC DNA]</scope>
    <source>
        <strain evidence="8">DSM 23820</strain>
    </source>
</reference>
<evidence type="ECO:0000256" key="3">
    <source>
        <dbReference type="ARBA" id="ARBA00012925"/>
    </source>
</evidence>
<dbReference type="SUPFAM" id="SSF53056">
    <property type="entry name" value="beta-carbonic anhydrase, cab"/>
    <property type="match status" value="1"/>
</dbReference>
<dbReference type="InterPro" id="IPR015892">
    <property type="entry name" value="Carbonic_anhydrase_CS"/>
</dbReference>
<comment type="similarity">
    <text evidence="2">Belongs to the beta-class carbonic anhydrase family.</text>
</comment>
<organism evidence="8 9">
    <name type="scientific">Planococcus salinarum</name>
    <dbReference type="NCBI Taxonomy" id="622695"/>
    <lineage>
        <taxon>Bacteria</taxon>
        <taxon>Bacillati</taxon>
        <taxon>Bacillota</taxon>
        <taxon>Bacilli</taxon>
        <taxon>Bacillales</taxon>
        <taxon>Caryophanaceae</taxon>
        <taxon>Planococcus</taxon>
    </lineage>
</organism>
<dbReference type="EMBL" id="MBQG01000097">
    <property type="protein sequence ID" value="OHX51217.1"/>
    <property type="molecule type" value="Genomic_DNA"/>
</dbReference>
<keyword evidence="5" id="KW-0862">Zinc</keyword>
<evidence type="ECO:0000313" key="9">
    <source>
        <dbReference type="Proteomes" id="UP000242153"/>
    </source>
</evidence>
<evidence type="ECO:0000256" key="7">
    <source>
        <dbReference type="ARBA" id="ARBA00048348"/>
    </source>
</evidence>
<keyword evidence="9" id="KW-1185">Reference proteome</keyword>
<dbReference type="PANTHER" id="PTHR11002:SF76">
    <property type="entry name" value="CARBONIC ANHYDRASE"/>
    <property type="match status" value="1"/>
</dbReference>
<dbReference type="SMART" id="SM00947">
    <property type="entry name" value="Pro_CA"/>
    <property type="match status" value="1"/>
</dbReference>
<keyword evidence="4" id="KW-0479">Metal-binding</keyword>
<evidence type="ECO:0000256" key="2">
    <source>
        <dbReference type="ARBA" id="ARBA00006217"/>
    </source>
</evidence>
<accession>A0ABX3D1E0</accession>
<proteinExistence type="inferred from homology"/>
<dbReference type="InterPro" id="IPR001765">
    <property type="entry name" value="Carbonic_anhydrase"/>
</dbReference>